<comment type="caution">
    <text evidence="4">The sequence shown here is derived from an EMBL/GenBank/DDBJ whole genome shotgun (WGS) entry which is preliminary data.</text>
</comment>
<name>A0A9D5HER0_9LILI</name>
<dbReference type="EMBL" id="JAGGNH010000005">
    <property type="protein sequence ID" value="KAJ0973517.1"/>
    <property type="molecule type" value="Genomic_DNA"/>
</dbReference>
<dbReference type="Pfam" id="PF14709">
    <property type="entry name" value="DND1_DSRM"/>
    <property type="match status" value="1"/>
</dbReference>
<organism evidence="4 5">
    <name type="scientific">Dioscorea zingiberensis</name>
    <dbReference type="NCBI Taxonomy" id="325984"/>
    <lineage>
        <taxon>Eukaryota</taxon>
        <taxon>Viridiplantae</taxon>
        <taxon>Streptophyta</taxon>
        <taxon>Embryophyta</taxon>
        <taxon>Tracheophyta</taxon>
        <taxon>Spermatophyta</taxon>
        <taxon>Magnoliopsida</taxon>
        <taxon>Liliopsida</taxon>
        <taxon>Dioscoreales</taxon>
        <taxon>Dioscoreaceae</taxon>
        <taxon>Dioscorea</taxon>
    </lineage>
</organism>
<dbReference type="AlphaFoldDB" id="A0A9D5HER0"/>
<evidence type="ECO:0000256" key="2">
    <source>
        <dbReference type="SAM" id="MobiDB-lite"/>
    </source>
</evidence>
<accession>A0A9D5HER0</accession>
<dbReference type="Proteomes" id="UP001085076">
    <property type="component" value="Miscellaneous, Linkage group lg05"/>
</dbReference>
<dbReference type="GO" id="GO:0003723">
    <property type="term" value="F:RNA binding"/>
    <property type="evidence" value="ECO:0007669"/>
    <property type="project" value="UniProtKB-UniRule"/>
</dbReference>
<protein>
    <recommendedName>
        <fullName evidence="3">DRBM domain-containing protein</fullName>
    </recommendedName>
</protein>
<gene>
    <name evidence="4" type="ORF">J5N97_021476</name>
</gene>
<dbReference type="SUPFAM" id="SSF54768">
    <property type="entry name" value="dsRNA-binding domain-like"/>
    <property type="match status" value="1"/>
</dbReference>
<keyword evidence="5" id="KW-1185">Reference proteome</keyword>
<evidence type="ECO:0000259" key="3">
    <source>
        <dbReference type="PROSITE" id="PS50137"/>
    </source>
</evidence>
<reference evidence="4" key="1">
    <citation type="submission" date="2021-03" db="EMBL/GenBank/DDBJ databases">
        <authorList>
            <person name="Li Z."/>
            <person name="Yang C."/>
        </authorList>
    </citation>
    <scope>NUCLEOTIDE SEQUENCE</scope>
    <source>
        <strain evidence="4">Dzin_1.0</strain>
        <tissue evidence="4">Leaf</tissue>
    </source>
</reference>
<sequence length="131" mass="14584">MPPARDNFNHQQSNLSGSSSESSAYSDNFQKDSHDPVLQHQIQQNREISKNFIETADNKSAKAKLYEICATNYWCPPSFVCCNEEGPSHLRMFTCMVTIKVDTSSSVLVECVDEPKSQKKAAEEHAAQGAL</sequence>
<dbReference type="InterPro" id="IPR014720">
    <property type="entry name" value="dsRBD_dom"/>
</dbReference>
<proteinExistence type="predicted"/>
<feature type="region of interest" description="Disordered" evidence="2">
    <location>
        <begin position="1"/>
        <end position="37"/>
    </location>
</feature>
<dbReference type="Gene3D" id="3.30.160.20">
    <property type="match status" value="1"/>
</dbReference>
<evidence type="ECO:0000313" key="4">
    <source>
        <dbReference type="EMBL" id="KAJ0973517.1"/>
    </source>
</evidence>
<dbReference type="PROSITE" id="PS50137">
    <property type="entry name" value="DS_RBD"/>
    <property type="match status" value="1"/>
</dbReference>
<feature type="compositionally biased region" description="Low complexity" evidence="2">
    <location>
        <begin position="13"/>
        <end position="26"/>
    </location>
</feature>
<keyword evidence="1" id="KW-0694">RNA-binding</keyword>
<dbReference type="OrthoDB" id="786951at2759"/>
<reference evidence="4" key="2">
    <citation type="journal article" date="2022" name="Hortic Res">
        <title>The genome of Dioscorea zingiberensis sheds light on the biosynthesis, origin and evolution of the medicinally important diosgenin saponins.</title>
        <authorList>
            <person name="Li Y."/>
            <person name="Tan C."/>
            <person name="Li Z."/>
            <person name="Guo J."/>
            <person name="Li S."/>
            <person name="Chen X."/>
            <person name="Wang C."/>
            <person name="Dai X."/>
            <person name="Yang H."/>
            <person name="Song W."/>
            <person name="Hou L."/>
            <person name="Xu J."/>
            <person name="Tong Z."/>
            <person name="Xu A."/>
            <person name="Yuan X."/>
            <person name="Wang W."/>
            <person name="Yang Q."/>
            <person name="Chen L."/>
            <person name="Sun Z."/>
            <person name="Wang K."/>
            <person name="Pan B."/>
            <person name="Chen J."/>
            <person name="Bao Y."/>
            <person name="Liu F."/>
            <person name="Qi X."/>
            <person name="Gang D.R."/>
            <person name="Wen J."/>
            <person name="Li J."/>
        </authorList>
    </citation>
    <scope>NUCLEOTIDE SEQUENCE</scope>
    <source>
        <strain evidence="4">Dzin_1.0</strain>
    </source>
</reference>
<feature type="domain" description="DRBM" evidence="3">
    <location>
        <begin position="60"/>
        <end position="131"/>
    </location>
</feature>
<evidence type="ECO:0000313" key="5">
    <source>
        <dbReference type="Proteomes" id="UP001085076"/>
    </source>
</evidence>
<evidence type="ECO:0000256" key="1">
    <source>
        <dbReference type="PROSITE-ProRule" id="PRU00266"/>
    </source>
</evidence>
<dbReference type="SMART" id="SM00358">
    <property type="entry name" value="DSRM"/>
    <property type="match status" value="1"/>
</dbReference>